<dbReference type="PANTHER" id="PTHR22996:SF0">
    <property type="entry name" value="RE60872P-RELATED"/>
    <property type="match status" value="1"/>
</dbReference>
<evidence type="ECO:0000256" key="2">
    <source>
        <dbReference type="ARBA" id="ARBA00004906"/>
    </source>
</evidence>
<dbReference type="GO" id="GO:0016567">
    <property type="term" value="P:protein ubiquitination"/>
    <property type="evidence" value="ECO:0000318"/>
    <property type="project" value="GO_Central"/>
</dbReference>
<feature type="domain" description="RING-type" evidence="13">
    <location>
        <begin position="207"/>
        <end position="246"/>
    </location>
</feature>
<dbReference type="Pfam" id="PF26192">
    <property type="entry name" value="RNF157-like_N"/>
    <property type="match status" value="1"/>
</dbReference>
<dbReference type="KEGG" id="smo:SELMODRAFT_67136"/>
<dbReference type="Pfam" id="PF13920">
    <property type="entry name" value="zf-C3HC4_3"/>
    <property type="match status" value="1"/>
</dbReference>
<evidence type="ECO:0000256" key="6">
    <source>
        <dbReference type="ARBA" id="ARBA00022723"/>
    </source>
</evidence>
<protein>
    <recommendedName>
        <fullName evidence="3">RING-type E3 ubiquitin transferase</fullName>
        <ecNumber evidence="3">2.3.2.27</ecNumber>
    </recommendedName>
</protein>
<evidence type="ECO:0000256" key="1">
    <source>
        <dbReference type="ARBA" id="ARBA00000900"/>
    </source>
</evidence>
<keyword evidence="8" id="KW-0833">Ubl conjugation pathway</keyword>
<feature type="non-terminal residue" evidence="14">
    <location>
        <position position="257"/>
    </location>
</feature>
<dbReference type="PROSITE" id="PS50089">
    <property type="entry name" value="ZF_RING_2"/>
    <property type="match status" value="1"/>
</dbReference>
<evidence type="ECO:0000313" key="15">
    <source>
        <dbReference type="Proteomes" id="UP000001514"/>
    </source>
</evidence>
<keyword evidence="5" id="KW-0519">Myristate</keyword>
<evidence type="ECO:0000256" key="11">
    <source>
        <dbReference type="ARBA" id="ARBA00025721"/>
    </source>
</evidence>
<comment type="similarity">
    <text evidence="11">Belongs to the RING-type zinc finger family. LOG2 subfamily.</text>
</comment>
<evidence type="ECO:0000256" key="3">
    <source>
        <dbReference type="ARBA" id="ARBA00012483"/>
    </source>
</evidence>
<proteinExistence type="inferred from homology"/>
<keyword evidence="6" id="KW-0479">Metal-binding</keyword>
<dbReference type="OrthoDB" id="1711136at2759"/>
<dbReference type="InterPro" id="IPR001841">
    <property type="entry name" value="Znf_RING"/>
</dbReference>
<dbReference type="SUPFAM" id="SSF57850">
    <property type="entry name" value="RING/U-box"/>
    <property type="match status" value="1"/>
</dbReference>
<dbReference type="InterPro" id="IPR058981">
    <property type="entry name" value="MGRN1/RNF157-like_N"/>
</dbReference>
<evidence type="ECO:0000256" key="8">
    <source>
        <dbReference type="ARBA" id="ARBA00022786"/>
    </source>
</evidence>
<keyword evidence="10" id="KW-0449">Lipoprotein</keyword>
<comment type="pathway">
    <text evidence="2">Protein modification; protein ubiquitination.</text>
</comment>
<evidence type="ECO:0000256" key="12">
    <source>
        <dbReference type="PROSITE-ProRule" id="PRU00175"/>
    </source>
</evidence>
<dbReference type="GO" id="GO:0061630">
    <property type="term" value="F:ubiquitin protein ligase activity"/>
    <property type="evidence" value="ECO:0000318"/>
    <property type="project" value="GO_Central"/>
</dbReference>
<dbReference type="HOGENOM" id="CLU_016631_0_1_1"/>
<dbReference type="AlphaFoldDB" id="D8R0V5"/>
<dbReference type="CDD" id="cd16789">
    <property type="entry name" value="mRING-HC-C3HC5_MGRN1-like"/>
    <property type="match status" value="1"/>
</dbReference>
<dbReference type="Proteomes" id="UP000001514">
    <property type="component" value="Unassembled WGS sequence"/>
</dbReference>
<evidence type="ECO:0000256" key="4">
    <source>
        <dbReference type="ARBA" id="ARBA00022679"/>
    </source>
</evidence>
<dbReference type="InParanoid" id="D8R0V5"/>
<dbReference type="FunFam" id="3.30.40.10:FF:000115">
    <property type="entry name" value="probable E3 ubiquitin-protein ligase LOG2"/>
    <property type="match status" value="1"/>
</dbReference>
<evidence type="ECO:0000256" key="5">
    <source>
        <dbReference type="ARBA" id="ARBA00022707"/>
    </source>
</evidence>
<organism evidence="15">
    <name type="scientific">Selaginella moellendorffii</name>
    <name type="common">Spikemoss</name>
    <dbReference type="NCBI Taxonomy" id="88036"/>
    <lineage>
        <taxon>Eukaryota</taxon>
        <taxon>Viridiplantae</taxon>
        <taxon>Streptophyta</taxon>
        <taxon>Embryophyta</taxon>
        <taxon>Tracheophyta</taxon>
        <taxon>Lycopodiopsida</taxon>
        <taxon>Selaginellales</taxon>
        <taxon>Selaginellaceae</taxon>
        <taxon>Selaginella</taxon>
    </lineage>
</organism>
<dbReference type="STRING" id="88036.D8R0V5"/>
<sequence length="257" mass="28370">APVPVPEYQTANTVRNEVNLNKGTLRLERDEAMPGNHVVAFSFDATTSGSITVFFLSKETSNGSVVSLSKMFPAPTRHHFKSGLGQKFKQESGLDFSLIDEQDLSQLGTDNVYPLIIRIETTPKNPPPDAAESPEPVGGALKKWIHCQQTYAVIRKIERDGDEGELQVRVVKQIIWVDGVRYELQEIFGIGGSEASNNSSDSSGKECVICLSEPKDTTVLPCRHMCMCSDCANVLRHQTNLCPICRCPVEELLHIKV</sequence>
<dbReference type="InterPro" id="IPR013083">
    <property type="entry name" value="Znf_RING/FYVE/PHD"/>
</dbReference>
<name>D8R0V5_SELML</name>
<evidence type="ECO:0000256" key="7">
    <source>
        <dbReference type="ARBA" id="ARBA00022771"/>
    </source>
</evidence>
<dbReference type="PANTHER" id="PTHR22996">
    <property type="entry name" value="MAHOGUNIN"/>
    <property type="match status" value="1"/>
</dbReference>
<evidence type="ECO:0000256" key="9">
    <source>
        <dbReference type="ARBA" id="ARBA00022833"/>
    </source>
</evidence>
<dbReference type="EC" id="2.3.2.27" evidence="3"/>
<dbReference type="InterPro" id="IPR045194">
    <property type="entry name" value="MGRN1/RNF157-like"/>
</dbReference>
<dbReference type="GO" id="GO:0008270">
    <property type="term" value="F:zinc ion binding"/>
    <property type="evidence" value="ECO:0007669"/>
    <property type="project" value="UniProtKB-KW"/>
</dbReference>
<keyword evidence="7 12" id="KW-0863">Zinc-finger</keyword>
<comment type="catalytic activity">
    <reaction evidence="1">
        <text>S-ubiquitinyl-[E2 ubiquitin-conjugating enzyme]-L-cysteine + [acceptor protein]-L-lysine = [E2 ubiquitin-conjugating enzyme]-L-cysteine + N(6)-ubiquitinyl-[acceptor protein]-L-lysine.</text>
        <dbReference type="EC" id="2.3.2.27"/>
    </reaction>
</comment>
<evidence type="ECO:0000259" key="13">
    <source>
        <dbReference type="PROSITE" id="PS50089"/>
    </source>
</evidence>
<evidence type="ECO:0000313" key="14">
    <source>
        <dbReference type="EMBL" id="EFJ34152.1"/>
    </source>
</evidence>
<evidence type="ECO:0000256" key="10">
    <source>
        <dbReference type="ARBA" id="ARBA00023288"/>
    </source>
</evidence>
<dbReference type="InterPro" id="IPR045195">
    <property type="entry name" value="LOG2-like_mRING_C3HC5"/>
</dbReference>
<accession>D8R0V5</accession>
<feature type="non-terminal residue" evidence="14">
    <location>
        <position position="1"/>
    </location>
</feature>
<dbReference type="eggNOG" id="KOG4265">
    <property type="taxonomic scope" value="Eukaryota"/>
</dbReference>
<keyword evidence="9" id="KW-0862">Zinc</keyword>
<dbReference type="Gene3D" id="3.30.40.10">
    <property type="entry name" value="Zinc/RING finger domain, C3HC4 (zinc finger)"/>
    <property type="match status" value="1"/>
</dbReference>
<keyword evidence="4" id="KW-0808">Transferase</keyword>
<dbReference type="Gramene" id="EFJ34152">
    <property type="protein sequence ID" value="EFJ34152"/>
    <property type="gene ID" value="SELMODRAFT_67136"/>
</dbReference>
<gene>
    <name evidence="14" type="ORF">SELMODRAFT_67136</name>
</gene>
<dbReference type="SMART" id="SM00184">
    <property type="entry name" value="RING"/>
    <property type="match status" value="1"/>
</dbReference>
<keyword evidence="15" id="KW-1185">Reference proteome</keyword>
<dbReference type="EMBL" id="GL377570">
    <property type="protein sequence ID" value="EFJ34152.1"/>
    <property type="molecule type" value="Genomic_DNA"/>
</dbReference>
<reference evidence="14 15" key="1">
    <citation type="journal article" date="2011" name="Science">
        <title>The Selaginella genome identifies genetic changes associated with the evolution of vascular plants.</title>
        <authorList>
            <person name="Banks J.A."/>
            <person name="Nishiyama T."/>
            <person name="Hasebe M."/>
            <person name="Bowman J.L."/>
            <person name="Gribskov M."/>
            <person name="dePamphilis C."/>
            <person name="Albert V.A."/>
            <person name="Aono N."/>
            <person name="Aoyama T."/>
            <person name="Ambrose B.A."/>
            <person name="Ashton N.W."/>
            <person name="Axtell M.J."/>
            <person name="Barker E."/>
            <person name="Barker M.S."/>
            <person name="Bennetzen J.L."/>
            <person name="Bonawitz N.D."/>
            <person name="Chapple C."/>
            <person name="Cheng C."/>
            <person name="Correa L.G."/>
            <person name="Dacre M."/>
            <person name="DeBarry J."/>
            <person name="Dreyer I."/>
            <person name="Elias M."/>
            <person name="Engstrom E.M."/>
            <person name="Estelle M."/>
            <person name="Feng L."/>
            <person name="Finet C."/>
            <person name="Floyd S.K."/>
            <person name="Frommer W.B."/>
            <person name="Fujita T."/>
            <person name="Gramzow L."/>
            <person name="Gutensohn M."/>
            <person name="Harholt J."/>
            <person name="Hattori M."/>
            <person name="Heyl A."/>
            <person name="Hirai T."/>
            <person name="Hiwatashi Y."/>
            <person name="Ishikawa M."/>
            <person name="Iwata M."/>
            <person name="Karol K.G."/>
            <person name="Koehler B."/>
            <person name="Kolukisaoglu U."/>
            <person name="Kubo M."/>
            <person name="Kurata T."/>
            <person name="Lalonde S."/>
            <person name="Li K."/>
            <person name="Li Y."/>
            <person name="Litt A."/>
            <person name="Lyons E."/>
            <person name="Manning G."/>
            <person name="Maruyama T."/>
            <person name="Michael T.P."/>
            <person name="Mikami K."/>
            <person name="Miyazaki S."/>
            <person name="Morinaga S."/>
            <person name="Murata T."/>
            <person name="Mueller-Roeber B."/>
            <person name="Nelson D.R."/>
            <person name="Obara M."/>
            <person name="Oguri Y."/>
            <person name="Olmstead R.G."/>
            <person name="Onodera N."/>
            <person name="Petersen B.L."/>
            <person name="Pils B."/>
            <person name="Prigge M."/>
            <person name="Rensing S.A."/>
            <person name="Riano-Pachon D.M."/>
            <person name="Roberts A.W."/>
            <person name="Sato Y."/>
            <person name="Scheller H.V."/>
            <person name="Schulz B."/>
            <person name="Schulz C."/>
            <person name="Shakirov E.V."/>
            <person name="Shibagaki N."/>
            <person name="Shinohara N."/>
            <person name="Shippen D.E."/>
            <person name="Soerensen I."/>
            <person name="Sotooka R."/>
            <person name="Sugimoto N."/>
            <person name="Sugita M."/>
            <person name="Sumikawa N."/>
            <person name="Tanurdzic M."/>
            <person name="Theissen G."/>
            <person name="Ulvskov P."/>
            <person name="Wakazuki S."/>
            <person name="Weng J.K."/>
            <person name="Willats W.W."/>
            <person name="Wipf D."/>
            <person name="Wolf P.G."/>
            <person name="Yang L."/>
            <person name="Zimmer A.D."/>
            <person name="Zhu Q."/>
            <person name="Mitros T."/>
            <person name="Hellsten U."/>
            <person name="Loque D."/>
            <person name="Otillar R."/>
            <person name="Salamov A."/>
            <person name="Schmutz J."/>
            <person name="Shapiro H."/>
            <person name="Lindquist E."/>
            <person name="Lucas S."/>
            <person name="Rokhsar D."/>
            <person name="Grigoriev I.V."/>
        </authorList>
    </citation>
    <scope>NUCLEOTIDE SEQUENCE [LARGE SCALE GENOMIC DNA]</scope>
</reference>